<organism evidence="1 2">
    <name type="scientific">Kribbella pittospori</name>
    <dbReference type="NCBI Taxonomy" id="722689"/>
    <lineage>
        <taxon>Bacteria</taxon>
        <taxon>Bacillati</taxon>
        <taxon>Actinomycetota</taxon>
        <taxon>Actinomycetes</taxon>
        <taxon>Propionibacteriales</taxon>
        <taxon>Kribbellaceae</taxon>
        <taxon>Kribbella</taxon>
    </lineage>
</organism>
<dbReference type="AlphaFoldDB" id="A0A4R0KWP5"/>
<keyword evidence="2" id="KW-1185">Reference proteome</keyword>
<reference evidence="1 2" key="1">
    <citation type="submission" date="2019-02" db="EMBL/GenBank/DDBJ databases">
        <title>Kribbella capetownensis sp. nov. and Kribbella speibonae sp. nov., isolated from soil.</title>
        <authorList>
            <person name="Curtis S.M."/>
            <person name="Norton I."/>
            <person name="Everest G.J."/>
            <person name="Meyers P.R."/>
        </authorList>
    </citation>
    <scope>NUCLEOTIDE SEQUENCE [LARGE SCALE GENOMIC DNA]</scope>
    <source>
        <strain evidence="1 2">NRRL B-24813</strain>
    </source>
</reference>
<comment type="caution">
    <text evidence="1">The sequence shown here is derived from an EMBL/GenBank/DDBJ whole genome shotgun (WGS) entry which is preliminary data.</text>
</comment>
<dbReference type="OrthoDB" id="3827987at2"/>
<dbReference type="EMBL" id="SJKB01000001">
    <property type="protein sequence ID" value="TCC65471.1"/>
    <property type="molecule type" value="Genomic_DNA"/>
</dbReference>
<gene>
    <name evidence="1" type="ORF">E0H73_00545</name>
</gene>
<proteinExistence type="predicted"/>
<accession>A0A4R0KWP5</accession>
<protein>
    <submittedName>
        <fullName evidence="1">Uncharacterized protein</fullName>
    </submittedName>
</protein>
<evidence type="ECO:0000313" key="1">
    <source>
        <dbReference type="EMBL" id="TCC65471.1"/>
    </source>
</evidence>
<evidence type="ECO:0000313" key="2">
    <source>
        <dbReference type="Proteomes" id="UP000291144"/>
    </source>
</evidence>
<dbReference type="Proteomes" id="UP000291144">
    <property type="component" value="Unassembled WGS sequence"/>
</dbReference>
<name>A0A4R0KWP5_9ACTN</name>
<sequence length="213" mass="22976">MAGWDGLRVDLRRLLEESPGALVVFPHPESERSERRFRIELAAWAAEIAAALDAKYGSLVDLQVGAMTFPARQLWVSEQACQLRGDPAESAGLYVESSSPLSVRTGRFAHNDVLVTNRAEHEQVLFSNRSLTSAVTDNSGTVVGLYVGPSNAVRVGFAIEPHQSRPVPVLIGTASVVPDLGYAVPPGQWQLVIALHTENSNMLSSPLPLTITP</sequence>
<dbReference type="RefSeq" id="WP_131349862.1">
    <property type="nucleotide sequence ID" value="NZ_SJKB01000001.1"/>
</dbReference>